<dbReference type="InterPro" id="IPR032675">
    <property type="entry name" value="LRR_dom_sf"/>
</dbReference>
<sequence>MAPSLRPLPPPSSRRRSVNPDRASRRKVNSYREAGSDSDDEDFVLHDAGFEEFIPGNDTNGSSNGYGYVSPRKRNRRPEPTITRDWEGHTSSDNTSTSPWNNASSNNNNNNNGLLSSSSSQKVAFVPEQSSKITRSSPQREKSSLFRKTRNKSAKIASSALSSPKKRKRNNITAHDKNITVVNLDNIPPWQTLPYHVLREIFSYAWESSAHRPSAHHAHNVKWMLGVSRLCRSFFDAAIGVIWTSPPLYPITKLNRLHTLLSAPQNELATNYRNKIRELEIHWPHYTAQKWQLVELVSHMPQLRHFRFLEYAQEAPGRTAQFLEWDKLFDTMDANQVRLMSWDWNAGVMRIPENVSLAALQVYHQRPLFSSLRTLRFVNFSDDIVWTGEDNEVEVYDPIKQTVGWQLTEAIKALPTLRHLEFSSCSVVDERVLLNLPNTLQSLTLDGCKNLTSQTLSLFLASHGKSLKELIITHNPSLTMSFTTHLASLCPLLEVLKFGFNADFHATDYADETSLNENEILLLSQTAEEVPTWPKTLQHLEIDRPGRWSEDTAVKIFNSLLDSAHELPDLRVLVVNVILMLEWRSRATFRKKWEAKFEKAFKRCAAPPNPNWCSLASTPAITSSLATEATPAASPAKAKAAPTSPLTSRPKRQIARVSSYRDGSSDEDEDGDDSGGRPATRLKSTVTADNTSADIEVPYIQGMCDIVRIRMDNMRPTDILRTADDFVDTESSGDEDWNGQDAYVDEEYAW</sequence>
<dbReference type="OrthoDB" id="5395390at2759"/>
<comment type="caution">
    <text evidence="2">The sequence shown here is derived from an EMBL/GenBank/DDBJ whole genome shotgun (WGS) entry which is preliminary data.</text>
</comment>
<dbReference type="AlphaFoldDB" id="A0A168C689"/>
<name>A0A168C689_9EURO</name>
<feature type="region of interest" description="Disordered" evidence="1">
    <location>
        <begin position="626"/>
        <end position="687"/>
    </location>
</feature>
<dbReference type="SUPFAM" id="SSF52047">
    <property type="entry name" value="RNI-like"/>
    <property type="match status" value="1"/>
</dbReference>
<dbReference type="Proteomes" id="UP000242877">
    <property type="component" value="Unassembled WGS sequence"/>
</dbReference>
<protein>
    <submittedName>
        <fullName evidence="2">Uncharacterized protein</fullName>
    </submittedName>
</protein>
<reference evidence="2 3" key="1">
    <citation type="journal article" date="2016" name="Genome Biol. Evol.">
        <title>Divergent and convergent evolution of fungal pathogenicity.</title>
        <authorList>
            <person name="Shang Y."/>
            <person name="Xiao G."/>
            <person name="Zheng P."/>
            <person name="Cen K."/>
            <person name="Zhan S."/>
            <person name="Wang C."/>
        </authorList>
    </citation>
    <scope>NUCLEOTIDE SEQUENCE [LARGE SCALE GENOMIC DNA]</scope>
    <source>
        <strain evidence="2 3">ARSEF 7405</strain>
    </source>
</reference>
<keyword evidence="3" id="KW-1185">Reference proteome</keyword>
<evidence type="ECO:0000256" key="1">
    <source>
        <dbReference type="SAM" id="MobiDB-lite"/>
    </source>
</evidence>
<feature type="compositionally biased region" description="Low complexity" evidence="1">
    <location>
        <begin position="626"/>
        <end position="647"/>
    </location>
</feature>
<evidence type="ECO:0000313" key="3">
    <source>
        <dbReference type="Proteomes" id="UP000242877"/>
    </source>
</evidence>
<feature type="compositionally biased region" description="Low complexity" evidence="1">
    <location>
        <begin position="154"/>
        <end position="163"/>
    </location>
</feature>
<feature type="compositionally biased region" description="Basic and acidic residues" evidence="1">
    <location>
        <begin position="77"/>
        <end position="90"/>
    </location>
</feature>
<proteinExistence type="predicted"/>
<dbReference type="VEuPathDB" id="FungiDB:AAP_00967"/>
<feature type="compositionally biased region" description="Low complexity" evidence="1">
    <location>
        <begin position="94"/>
        <end position="120"/>
    </location>
</feature>
<evidence type="ECO:0000313" key="2">
    <source>
        <dbReference type="EMBL" id="KZZ96194.1"/>
    </source>
</evidence>
<dbReference type="EMBL" id="AZGZ01000003">
    <property type="protein sequence ID" value="KZZ96194.1"/>
    <property type="molecule type" value="Genomic_DNA"/>
</dbReference>
<feature type="region of interest" description="Disordered" evidence="1">
    <location>
        <begin position="1"/>
        <end position="174"/>
    </location>
</feature>
<accession>A0A168C689</accession>
<organism evidence="2 3">
    <name type="scientific">Ascosphaera apis ARSEF 7405</name>
    <dbReference type="NCBI Taxonomy" id="392613"/>
    <lineage>
        <taxon>Eukaryota</taxon>
        <taxon>Fungi</taxon>
        <taxon>Dikarya</taxon>
        <taxon>Ascomycota</taxon>
        <taxon>Pezizomycotina</taxon>
        <taxon>Eurotiomycetes</taxon>
        <taxon>Eurotiomycetidae</taxon>
        <taxon>Onygenales</taxon>
        <taxon>Ascosphaeraceae</taxon>
        <taxon>Ascosphaera</taxon>
    </lineage>
</organism>
<feature type="compositionally biased region" description="Polar residues" evidence="1">
    <location>
        <begin position="128"/>
        <end position="137"/>
    </location>
</feature>
<feature type="compositionally biased region" description="Pro residues" evidence="1">
    <location>
        <begin position="1"/>
        <end position="12"/>
    </location>
</feature>
<gene>
    <name evidence="2" type="ORF">AAP_00967</name>
</gene>
<dbReference type="Gene3D" id="3.80.10.10">
    <property type="entry name" value="Ribonuclease Inhibitor"/>
    <property type="match status" value="1"/>
</dbReference>